<feature type="region of interest" description="Disordered" evidence="6">
    <location>
        <begin position="535"/>
        <end position="850"/>
    </location>
</feature>
<dbReference type="GO" id="GO:0005549">
    <property type="term" value="F:odorant binding"/>
    <property type="evidence" value="ECO:0007669"/>
    <property type="project" value="InterPro"/>
</dbReference>
<feature type="compositionally biased region" description="Polar residues" evidence="6">
    <location>
        <begin position="620"/>
        <end position="636"/>
    </location>
</feature>
<dbReference type="CDD" id="cd23992">
    <property type="entry name" value="PBP_GOBP"/>
    <property type="match status" value="1"/>
</dbReference>
<feature type="signal peptide" evidence="7">
    <location>
        <begin position="1"/>
        <end position="22"/>
    </location>
</feature>
<evidence type="ECO:0000256" key="6">
    <source>
        <dbReference type="SAM" id="MobiDB-lite"/>
    </source>
</evidence>
<evidence type="ECO:0000256" key="5">
    <source>
        <dbReference type="ARBA" id="ARBA00023157"/>
    </source>
</evidence>
<dbReference type="STRING" id="30066.A0A182UVP2"/>
<feature type="region of interest" description="Disordered" evidence="6">
    <location>
        <begin position="342"/>
        <end position="363"/>
    </location>
</feature>
<protein>
    <submittedName>
        <fullName evidence="8">Uncharacterized protein</fullName>
    </submittedName>
</protein>
<dbReference type="EnsemblMetazoa" id="AMEM004462-RA">
    <property type="protein sequence ID" value="AMEM004462-PA"/>
    <property type="gene ID" value="AMEM004462"/>
</dbReference>
<reference evidence="8" key="1">
    <citation type="submission" date="2020-05" db="UniProtKB">
        <authorList>
            <consortium name="EnsemblMetazoa"/>
        </authorList>
    </citation>
    <scope>IDENTIFICATION</scope>
    <source>
        <strain evidence="8">MAF</strain>
    </source>
</reference>
<keyword evidence="5" id="KW-1015">Disulfide bond</keyword>
<organism evidence="8 9">
    <name type="scientific">Anopheles merus</name>
    <name type="common">Mosquito</name>
    <dbReference type="NCBI Taxonomy" id="30066"/>
    <lineage>
        <taxon>Eukaryota</taxon>
        <taxon>Metazoa</taxon>
        <taxon>Ecdysozoa</taxon>
        <taxon>Arthropoda</taxon>
        <taxon>Hexapoda</taxon>
        <taxon>Insecta</taxon>
        <taxon>Pterygota</taxon>
        <taxon>Neoptera</taxon>
        <taxon>Endopterygota</taxon>
        <taxon>Diptera</taxon>
        <taxon>Nematocera</taxon>
        <taxon>Culicoidea</taxon>
        <taxon>Culicidae</taxon>
        <taxon>Anophelinae</taxon>
        <taxon>Anopheles</taxon>
    </lineage>
</organism>
<dbReference type="InterPro" id="IPR036728">
    <property type="entry name" value="PBP_GOBP_sf"/>
</dbReference>
<dbReference type="PANTHER" id="PTHR11857">
    <property type="entry name" value="ODORANT BINDING PROTEIN-RELATED"/>
    <property type="match status" value="1"/>
</dbReference>
<dbReference type="Proteomes" id="UP000075903">
    <property type="component" value="Unassembled WGS sequence"/>
</dbReference>
<feature type="chain" id="PRO_5039886823" evidence="7">
    <location>
        <begin position="23"/>
        <end position="879"/>
    </location>
</feature>
<keyword evidence="4 7" id="KW-0732">Signal</keyword>
<sequence>MLTYRAWLLLALLGAQCALILGAPATGHGYDTKSFAQAYLECLRYLNISRQSLYAYDSAAVPLNCGSNCLLRCIGLNARWWHDETGLNERALVRFFRQAPADSLLQARACLAELPAPPADSCAGAYWSFRCYSDALGELIAHPAYVAPCGQEIRRAVSDCATMLQVEDGQLQTCVRTETFLRQGNSAALLRCVVLRLGLYADSTGVLCDRVRLLMDADTAEQWTVARAEEAKRCEEDLRALGADTCVVAAHAVELCYGWPAFGELWAVLKQEYGSSDDALAEESGQVVAVGASSSTEEPQEDQPNEITAAEEGVEVFKYPSSPRFRGLVIVAPELYAVDATVEDGSKSSEGSSSQDEEGQLPKDVKPTQLELADGQEPVTTTNDNTVKQPAAATVCDFTFKICAMVNYMLEYTTSRLRNHRRRNRKQPILSRHVRCLNTSWMGLYVMIHTHRRSLNEPARFVRDVHPLLVELVMVHAPAVAAELTPTVETLPDVAEEQQDNQVSSFDTDLATNSAEQDQELAPLAETVVEAEDAAPVMDGESSSKVENAEDAKNSVPESLTKASTAQSEDSEQLTLSEASDVVEPEGGESSDPPKEGVDQHKRSTGEAEEAASPLVEADPNSSTDDLLQSKATQPEDSEKSPQPETSRTVVGEDTESSLHPAQSEAKDESSPSNTLVPEVPRSADTSNNELLQLPYLDASVAQSEAKDESSPSAASNTLVPVAPKSADTSNDELLQPTNLDASSAQSEAKYESSPSEPFNTHAPEAPKSAGNSEDELLQPPNLEAAQSQGSEKSNTLAAETANNSESPQEDLTALPQEMSTPSRTSNTLATEATGTDGKENDPSVSKKAIHPSTLQRLVRALNETNFIDTILSAISAKQ</sequence>
<feature type="region of interest" description="Disordered" evidence="6">
    <location>
        <begin position="284"/>
        <end position="312"/>
    </location>
</feature>
<dbReference type="InterPro" id="IPR006170">
    <property type="entry name" value="PBP/GOBP"/>
</dbReference>
<keyword evidence="9" id="KW-1185">Reference proteome</keyword>
<dbReference type="PANTHER" id="PTHR11857:SF46">
    <property type="entry name" value="GENERAL ODORANT-BINDING PROTEIN 99A-RELATED"/>
    <property type="match status" value="1"/>
</dbReference>
<keyword evidence="3" id="KW-0964">Secreted</keyword>
<dbReference type="AlphaFoldDB" id="A0A182UVP2"/>
<feature type="compositionally biased region" description="Basic and acidic residues" evidence="6">
    <location>
        <begin position="592"/>
        <end position="606"/>
    </location>
</feature>
<dbReference type="Gene3D" id="1.10.238.20">
    <property type="entry name" value="Pheromone/general odorant binding protein domain"/>
    <property type="match status" value="2"/>
</dbReference>
<evidence type="ECO:0000313" key="9">
    <source>
        <dbReference type="Proteomes" id="UP000075903"/>
    </source>
</evidence>
<proteinExistence type="inferred from homology"/>
<feature type="compositionally biased region" description="Polar residues" evidence="6">
    <location>
        <begin position="785"/>
        <end position="807"/>
    </location>
</feature>
<dbReference type="Pfam" id="PF01395">
    <property type="entry name" value="PBP_GOBP"/>
    <property type="match status" value="1"/>
</dbReference>
<comment type="subcellular location">
    <subcellularLocation>
        <location evidence="1">Secreted</location>
    </subcellularLocation>
</comment>
<feature type="compositionally biased region" description="Polar residues" evidence="6">
    <location>
        <begin position="727"/>
        <end position="759"/>
    </location>
</feature>
<feature type="compositionally biased region" description="Basic and acidic residues" evidence="6">
    <location>
        <begin position="542"/>
        <end position="553"/>
    </location>
</feature>
<evidence type="ECO:0000256" key="2">
    <source>
        <dbReference type="ARBA" id="ARBA00008098"/>
    </source>
</evidence>
<dbReference type="SUPFAM" id="SSF47565">
    <property type="entry name" value="Insect pheromone/odorant-binding proteins"/>
    <property type="match status" value="2"/>
</dbReference>
<feature type="compositionally biased region" description="Polar residues" evidence="6">
    <location>
        <begin position="818"/>
        <end position="834"/>
    </location>
</feature>
<feature type="compositionally biased region" description="Polar residues" evidence="6">
    <location>
        <begin position="556"/>
        <end position="578"/>
    </location>
</feature>
<dbReference type="GO" id="GO:0007608">
    <property type="term" value="P:sensory perception of smell"/>
    <property type="evidence" value="ECO:0007669"/>
    <property type="project" value="TreeGrafter"/>
</dbReference>
<evidence type="ECO:0000256" key="4">
    <source>
        <dbReference type="ARBA" id="ARBA00022729"/>
    </source>
</evidence>
<evidence type="ECO:0000256" key="1">
    <source>
        <dbReference type="ARBA" id="ARBA00004613"/>
    </source>
</evidence>
<feature type="compositionally biased region" description="Low complexity" evidence="6">
    <location>
        <begin position="284"/>
        <end position="295"/>
    </location>
</feature>
<dbReference type="VEuPathDB" id="VectorBase:AMEM21_014261"/>
<evidence type="ECO:0000256" key="3">
    <source>
        <dbReference type="ARBA" id="ARBA00022525"/>
    </source>
</evidence>
<accession>A0A182UVP2</accession>
<comment type="similarity">
    <text evidence="2">Belongs to the PBP/GOBP family.</text>
</comment>
<dbReference type="GO" id="GO:0005615">
    <property type="term" value="C:extracellular space"/>
    <property type="evidence" value="ECO:0007669"/>
    <property type="project" value="TreeGrafter"/>
</dbReference>
<dbReference type="VEuPathDB" id="VectorBase:AMEM004462"/>
<name>A0A182UVP2_ANOME</name>
<evidence type="ECO:0000256" key="7">
    <source>
        <dbReference type="SAM" id="SignalP"/>
    </source>
</evidence>
<evidence type="ECO:0000313" key="8">
    <source>
        <dbReference type="EnsemblMetazoa" id="AMEM004462-PA"/>
    </source>
</evidence>